<dbReference type="InterPro" id="IPR036525">
    <property type="entry name" value="Tubulin/FtsZ_GTPase_sf"/>
</dbReference>
<dbReference type="InterPro" id="IPR001005">
    <property type="entry name" value="SANT/Myb"/>
</dbReference>
<dbReference type="GO" id="GO:0005525">
    <property type="term" value="F:GTP binding"/>
    <property type="evidence" value="ECO:0007669"/>
    <property type="project" value="UniProtKB-KW"/>
</dbReference>
<keyword evidence="11" id="KW-0966">Cell projection</keyword>
<dbReference type="CDD" id="cd02189">
    <property type="entry name" value="delta_zeta_tubulin-like"/>
    <property type="match status" value="1"/>
</dbReference>
<keyword evidence="16" id="KW-1185">Reference proteome</keyword>
<evidence type="ECO:0000256" key="3">
    <source>
        <dbReference type="ARBA" id="ARBA00004138"/>
    </source>
</evidence>
<dbReference type="PRINTS" id="PR01161">
    <property type="entry name" value="TUBULIN"/>
</dbReference>
<keyword evidence="6" id="KW-0493">Microtubule</keyword>
<keyword evidence="10" id="KW-0539">Nucleus</keyword>
<dbReference type="SUPFAM" id="SSF52490">
    <property type="entry name" value="Tubulin nucleotide-binding domain-like"/>
    <property type="match status" value="1"/>
</dbReference>
<keyword evidence="9" id="KW-0342">GTP-binding</keyword>
<dbReference type="SUPFAM" id="SSF46689">
    <property type="entry name" value="Homeodomain-like"/>
    <property type="match status" value="1"/>
</dbReference>
<feature type="domain" description="Tubulin/FtsZ GTPase" evidence="14">
    <location>
        <begin position="42"/>
        <end position="233"/>
    </location>
</feature>
<dbReference type="InterPro" id="IPR017975">
    <property type="entry name" value="Tubulin_CS"/>
</dbReference>
<gene>
    <name evidence="15" type="ORF">NQ314_019969</name>
</gene>
<evidence type="ECO:0000256" key="13">
    <source>
        <dbReference type="ARBA" id="ARBA00046149"/>
    </source>
</evidence>
<comment type="similarity">
    <text evidence="4">Belongs to the tubulin family.</text>
</comment>
<dbReference type="GO" id="GO:0005874">
    <property type="term" value="C:microtubule"/>
    <property type="evidence" value="ECO:0007669"/>
    <property type="project" value="UniProtKB-KW"/>
</dbReference>
<evidence type="ECO:0000256" key="10">
    <source>
        <dbReference type="ARBA" id="ARBA00023242"/>
    </source>
</evidence>
<dbReference type="InterPro" id="IPR002967">
    <property type="entry name" value="Delta_tubulin"/>
</dbReference>
<dbReference type="Gene3D" id="3.40.50.1440">
    <property type="entry name" value="Tubulin/FtsZ, GTPase domain"/>
    <property type="match status" value="1"/>
</dbReference>
<evidence type="ECO:0000256" key="8">
    <source>
        <dbReference type="ARBA" id="ARBA00022794"/>
    </source>
</evidence>
<dbReference type="GO" id="GO:0007017">
    <property type="term" value="P:microtubule-based process"/>
    <property type="evidence" value="ECO:0007669"/>
    <property type="project" value="InterPro"/>
</dbReference>
<proteinExistence type="inferred from homology"/>
<keyword evidence="7" id="KW-0547">Nucleotide-binding</keyword>
<sequence>MSIVTLQFGQCGNQIGDSLYSTITEDIQIKDTSKNIYNCLAINKWFDINKHGVWEPRSVIIDTESKVVDSIRFKFKNIIAKSSGGSANNWAYGYMEKSKILKNEVSNMVRSEVEKCDYLSSFLNLYSSSGGTGSGVGSFIIELLRDDYPNKNIVNAIVLPYVKGEIVTQSYNSLLTLSHLYSLADSTIIFENERLHYSCKHTLNIQDVNFSNINTIIAQQLAALYQPINNIDSISFLNQLTSHQSYKYIQGSRSWKTLLASVSKQSRFDFIHQKNVKIKTISTALITRGSGSLTESDIKPFKEANVYVPWLTVTNSFNVYHQTRKFLNFDKYLTVVSNNNSVCIPLNFVLEDAWNMFTHGAYLHHYRKYDVDEEFFLNSFQVLENILDHYGMSAWTVEDKGRLLVLLQQHGASNLDLIQKNMPHKSLPEIRYMCDKHTKLALNEWCCAESKKFRKDETVKSWLHVLKQVNSSRKGSVQDIVSRVLKYIALFEKRRNTTHIDLRDCYLVLSDISNGVAAKKLDESTNYFLFECLTKLAEALKEGETGSYKSHLRSLRNIYDILKSNEDNNTSVSIVHLLFYKNC</sequence>
<dbReference type="InterPro" id="IPR008280">
    <property type="entry name" value="Tub_FtsZ_C"/>
</dbReference>
<protein>
    <recommendedName>
        <fullName evidence="5">Tubulin delta chain</fullName>
    </recommendedName>
    <alternativeName>
        <fullName evidence="12">Delta-tubulin</fullName>
    </alternativeName>
</protein>
<dbReference type="InterPro" id="IPR003008">
    <property type="entry name" value="Tubulin_FtsZ_GTPase"/>
</dbReference>
<evidence type="ECO:0000313" key="16">
    <source>
        <dbReference type="Proteomes" id="UP001162156"/>
    </source>
</evidence>
<dbReference type="InterPro" id="IPR009057">
    <property type="entry name" value="Homeodomain-like_sf"/>
</dbReference>
<dbReference type="GO" id="GO:0030030">
    <property type="term" value="P:cell projection organization"/>
    <property type="evidence" value="ECO:0007669"/>
    <property type="project" value="UniProtKB-KW"/>
</dbReference>
<keyword evidence="8" id="KW-0970">Cilium biogenesis/degradation</keyword>
<dbReference type="GO" id="GO:0005929">
    <property type="term" value="C:cilium"/>
    <property type="evidence" value="ECO:0007669"/>
    <property type="project" value="UniProtKB-SubCell"/>
</dbReference>
<evidence type="ECO:0000256" key="2">
    <source>
        <dbReference type="ARBA" id="ARBA00004123"/>
    </source>
</evidence>
<comment type="subcellular location">
    <subcellularLocation>
        <location evidence="3">Cell projection</location>
        <location evidence="3">Cilium</location>
    </subcellularLocation>
    <subcellularLocation>
        <location evidence="1">Cytoplasm</location>
        <location evidence="1">Cytoskeleton</location>
        <location evidence="1">Microtubule organizing center</location>
        <location evidence="1">Centrosome</location>
        <location evidence="1">Centriole</location>
    </subcellularLocation>
    <subcellularLocation>
        <location evidence="2">Nucleus</location>
    </subcellularLocation>
</comment>
<evidence type="ECO:0000256" key="1">
    <source>
        <dbReference type="ARBA" id="ARBA00004114"/>
    </source>
</evidence>
<evidence type="ECO:0000256" key="4">
    <source>
        <dbReference type="ARBA" id="ARBA00009636"/>
    </source>
</evidence>
<dbReference type="PROSITE" id="PS00227">
    <property type="entry name" value="TUBULIN"/>
    <property type="match status" value="1"/>
</dbReference>
<dbReference type="AlphaFoldDB" id="A0AAV8WLD5"/>
<dbReference type="EMBL" id="JANEYF010005603">
    <property type="protein sequence ID" value="KAJ8927549.1"/>
    <property type="molecule type" value="Genomic_DNA"/>
</dbReference>
<dbReference type="CDD" id="cd00167">
    <property type="entry name" value="SANT"/>
    <property type="match status" value="1"/>
</dbReference>
<dbReference type="GO" id="GO:0005814">
    <property type="term" value="C:centriole"/>
    <property type="evidence" value="ECO:0007669"/>
    <property type="project" value="UniProtKB-SubCell"/>
</dbReference>
<dbReference type="PRINTS" id="PR01224">
    <property type="entry name" value="DELTATUBULIN"/>
</dbReference>
<dbReference type="SUPFAM" id="SSF55307">
    <property type="entry name" value="Tubulin C-terminal domain-like"/>
    <property type="match status" value="1"/>
</dbReference>
<accession>A0AAV8WLD5</accession>
<evidence type="ECO:0000313" key="15">
    <source>
        <dbReference type="EMBL" id="KAJ8927549.1"/>
    </source>
</evidence>
<name>A0AAV8WLD5_9CUCU</name>
<evidence type="ECO:0000256" key="11">
    <source>
        <dbReference type="ARBA" id="ARBA00023273"/>
    </source>
</evidence>
<dbReference type="InterPro" id="IPR000217">
    <property type="entry name" value="Tubulin"/>
</dbReference>
<dbReference type="SMART" id="SM00864">
    <property type="entry name" value="Tubulin"/>
    <property type="match status" value="1"/>
</dbReference>
<dbReference type="GO" id="GO:0005200">
    <property type="term" value="F:structural constituent of cytoskeleton"/>
    <property type="evidence" value="ECO:0007669"/>
    <property type="project" value="InterPro"/>
</dbReference>
<organism evidence="15 16">
    <name type="scientific">Rhamnusium bicolor</name>
    <dbReference type="NCBI Taxonomy" id="1586634"/>
    <lineage>
        <taxon>Eukaryota</taxon>
        <taxon>Metazoa</taxon>
        <taxon>Ecdysozoa</taxon>
        <taxon>Arthropoda</taxon>
        <taxon>Hexapoda</taxon>
        <taxon>Insecta</taxon>
        <taxon>Pterygota</taxon>
        <taxon>Neoptera</taxon>
        <taxon>Endopterygota</taxon>
        <taxon>Coleoptera</taxon>
        <taxon>Polyphaga</taxon>
        <taxon>Cucujiformia</taxon>
        <taxon>Chrysomeloidea</taxon>
        <taxon>Cerambycidae</taxon>
        <taxon>Lepturinae</taxon>
        <taxon>Rhagiini</taxon>
        <taxon>Rhamnusium</taxon>
    </lineage>
</organism>
<reference evidence="15" key="1">
    <citation type="journal article" date="2023" name="Insect Mol. Biol.">
        <title>Genome sequencing provides insights into the evolution of gene families encoding plant cell wall-degrading enzymes in longhorned beetles.</title>
        <authorList>
            <person name="Shin N.R."/>
            <person name="Okamura Y."/>
            <person name="Kirsch R."/>
            <person name="Pauchet Y."/>
        </authorList>
    </citation>
    <scope>NUCLEOTIDE SEQUENCE</scope>
    <source>
        <strain evidence="15">RBIC_L_NR</strain>
    </source>
</reference>
<dbReference type="PANTHER" id="PTHR11588">
    <property type="entry name" value="TUBULIN"/>
    <property type="match status" value="1"/>
</dbReference>
<evidence type="ECO:0000256" key="6">
    <source>
        <dbReference type="ARBA" id="ARBA00022701"/>
    </source>
</evidence>
<evidence type="ECO:0000259" key="14">
    <source>
        <dbReference type="SMART" id="SM00864"/>
    </source>
</evidence>
<evidence type="ECO:0000256" key="9">
    <source>
        <dbReference type="ARBA" id="ARBA00023134"/>
    </source>
</evidence>
<dbReference type="Pfam" id="PF00091">
    <property type="entry name" value="Tubulin"/>
    <property type="match status" value="1"/>
</dbReference>
<comment type="function">
    <text evidence="13">Acts as a positive regulator of hedgehog signaling and regulates ciliary function.</text>
</comment>
<evidence type="ECO:0000256" key="12">
    <source>
        <dbReference type="ARBA" id="ARBA00030594"/>
    </source>
</evidence>
<dbReference type="GO" id="GO:0005634">
    <property type="term" value="C:nucleus"/>
    <property type="evidence" value="ECO:0007669"/>
    <property type="project" value="UniProtKB-SubCell"/>
</dbReference>
<dbReference type="Proteomes" id="UP001162156">
    <property type="component" value="Unassembled WGS sequence"/>
</dbReference>
<evidence type="ECO:0000256" key="5">
    <source>
        <dbReference type="ARBA" id="ARBA00014184"/>
    </source>
</evidence>
<comment type="caution">
    <text evidence="15">The sequence shown here is derived from an EMBL/GenBank/DDBJ whole genome shotgun (WGS) entry which is preliminary data.</text>
</comment>
<evidence type="ECO:0000256" key="7">
    <source>
        <dbReference type="ARBA" id="ARBA00022741"/>
    </source>
</evidence>